<feature type="domain" description="DUF218" evidence="2">
    <location>
        <begin position="38"/>
        <end position="165"/>
    </location>
</feature>
<proteinExistence type="predicted"/>
<dbReference type="Proteomes" id="UP000247483">
    <property type="component" value="Unassembled WGS sequence"/>
</dbReference>
<dbReference type="PANTHER" id="PTHR30336:SF4">
    <property type="entry name" value="ENVELOPE BIOGENESIS FACTOR ELYC"/>
    <property type="match status" value="1"/>
</dbReference>
<evidence type="ECO:0000313" key="4">
    <source>
        <dbReference type="Proteomes" id="UP000247483"/>
    </source>
</evidence>
<protein>
    <submittedName>
        <fullName evidence="3">YdcF family protein</fullName>
    </submittedName>
</protein>
<dbReference type="InterPro" id="IPR051599">
    <property type="entry name" value="Cell_Envelope_Assoc"/>
</dbReference>
<reference evidence="3 4" key="1">
    <citation type="submission" date="2018-05" db="EMBL/GenBank/DDBJ databases">
        <title>Reference genomes for bee gut microbiota database.</title>
        <authorList>
            <person name="Ellegaard K.M."/>
        </authorList>
    </citation>
    <scope>NUCLEOTIDE SEQUENCE [LARGE SCALE GENOMIC DNA]</scope>
    <source>
        <strain evidence="3 4">ESL0177</strain>
    </source>
</reference>
<feature type="transmembrane region" description="Helical" evidence="1">
    <location>
        <begin position="6"/>
        <end position="29"/>
    </location>
</feature>
<accession>A0A2V4DSX6</accession>
<dbReference type="GO" id="GO:0043164">
    <property type="term" value="P:Gram-negative-bacterium-type cell wall biogenesis"/>
    <property type="evidence" value="ECO:0007669"/>
    <property type="project" value="TreeGrafter"/>
</dbReference>
<keyword evidence="1" id="KW-0472">Membrane</keyword>
<dbReference type="GO" id="GO:0000270">
    <property type="term" value="P:peptidoglycan metabolic process"/>
    <property type="evidence" value="ECO:0007669"/>
    <property type="project" value="TreeGrafter"/>
</dbReference>
<dbReference type="Pfam" id="PF02698">
    <property type="entry name" value="DUF218"/>
    <property type="match status" value="1"/>
</dbReference>
<dbReference type="GO" id="GO:0005886">
    <property type="term" value="C:plasma membrane"/>
    <property type="evidence" value="ECO:0007669"/>
    <property type="project" value="TreeGrafter"/>
</dbReference>
<dbReference type="PANTHER" id="PTHR30336">
    <property type="entry name" value="INNER MEMBRANE PROTEIN, PROBABLE PERMEASE"/>
    <property type="match status" value="1"/>
</dbReference>
<evidence type="ECO:0000313" key="3">
    <source>
        <dbReference type="EMBL" id="PXZ03313.1"/>
    </source>
</evidence>
<evidence type="ECO:0000256" key="1">
    <source>
        <dbReference type="SAM" id="Phobius"/>
    </source>
</evidence>
<gene>
    <name evidence="3" type="ORF">DKK79_10690</name>
</gene>
<dbReference type="Gene3D" id="3.40.50.620">
    <property type="entry name" value="HUPs"/>
    <property type="match status" value="1"/>
</dbReference>
<sequence length="200" mass="22016">MTIMNLIKYCLIALLVYFIICNVVIFIFAKQKPTTNADTLVVLGSQVVGTPAQAPLTLQIRLNTAINYLQNNPNTKVIVCGGQGPDESATEASVMAKYLIDNGINADRVYQEDQSKRTAEQFIFANRVVHLGKTVIVTNDFHILRSIMLAKRSGIHDVSGLSAPLSFNNGDRYVALIREPLALANSWLFDHPSNNTKPAN</sequence>
<name>A0A2V4DSX6_9GAMM</name>
<dbReference type="EMBL" id="QGLP01000006">
    <property type="protein sequence ID" value="PXZ03313.1"/>
    <property type="molecule type" value="Genomic_DNA"/>
</dbReference>
<organism evidence="3 4">
    <name type="scientific">Gilliamella apicola</name>
    <dbReference type="NCBI Taxonomy" id="1196095"/>
    <lineage>
        <taxon>Bacteria</taxon>
        <taxon>Pseudomonadati</taxon>
        <taxon>Pseudomonadota</taxon>
        <taxon>Gammaproteobacteria</taxon>
        <taxon>Orbales</taxon>
        <taxon>Orbaceae</taxon>
        <taxon>Gilliamella</taxon>
    </lineage>
</organism>
<dbReference type="AlphaFoldDB" id="A0A2V4DSX6"/>
<keyword evidence="1" id="KW-0812">Transmembrane</keyword>
<evidence type="ECO:0000259" key="2">
    <source>
        <dbReference type="Pfam" id="PF02698"/>
    </source>
</evidence>
<comment type="caution">
    <text evidence="3">The sequence shown here is derived from an EMBL/GenBank/DDBJ whole genome shotgun (WGS) entry which is preliminary data.</text>
</comment>
<dbReference type="InterPro" id="IPR014729">
    <property type="entry name" value="Rossmann-like_a/b/a_fold"/>
</dbReference>
<dbReference type="CDD" id="cd06259">
    <property type="entry name" value="YdcF-like"/>
    <property type="match status" value="1"/>
</dbReference>
<dbReference type="InterPro" id="IPR003848">
    <property type="entry name" value="DUF218"/>
</dbReference>
<keyword evidence="1" id="KW-1133">Transmembrane helix</keyword>
<dbReference type="RefSeq" id="WP_110424085.1">
    <property type="nucleotide sequence ID" value="NZ_QGLP01000006.1"/>
</dbReference>